<sequence>MRKILIDKKLEDKVQFFYNNLFANRNVNFSTPKQSLKILHDKLGKIKHKKHREYINKIINDYPDIITSTPSKIKNLIKEFDAIDNGIILNQFAPSKKVKFYEEIIKAMRYEDLRDSEFHSYIKASGIKTCVYCNAQLTVVTSFSFYDKKEKKRKPKVLAKLELDHFYSKSKYPFLCTSFYNLYPVCGNCNGAKYNNTINFELYTEDLNDLDKFKFWIDEKSILNYWLSLKNTDLKVHFESIDGSFEFINEYNKMFGIQGIYDTQIDIAEELVHKAKVYNDIYKKSLVESFKTLFPDKSILDRLIVGNYADASDIHKRPMAKYSQDIAKQLNLI</sequence>
<dbReference type="EMBL" id="JBHUDZ010000016">
    <property type="protein sequence ID" value="MFD1604696.1"/>
    <property type="molecule type" value="Genomic_DNA"/>
</dbReference>
<dbReference type="RefSeq" id="WP_379815784.1">
    <property type="nucleotide sequence ID" value="NZ_JBHUDZ010000016.1"/>
</dbReference>
<organism evidence="1 2">
    <name type="scientific">Flavobacterium artemisiae</name>
    <dbReference type="NCBI Taxonomy" id="2126556"/>
    <lineage>
        <taxon>Bacteria</taxon>
        <taxon>Pseudomonadati</taxon>
        <taxon>Bacteroidota</taxon>
        <taxon>Flavobacteriia</taxon>
        <taxon>Flavobacteriales</taxon>
        <taxon>Flavobacteriaceae</taxon>
        <taxon>Flavobacterium</taxon>
    </lineage>
</organism>
<dbReference type="Gene3D" id="1.10.30.50">
    <property type="match status" value="1"/>
</dbReference>
<dbReference type="Proteomes" id="UP001597138">
    <property type="component" value="Unassembled WGS sequence"/>
</dbReference>
<evidence type="ECO:0000313" key="1">
    <source>
        <dbReference type="EMBL" id="MFD1604696.1"/>
    </source>
</evidence>
<name>A0ABW4HH46_9FLAO</name>
<accession>A0ABW4HH46</accession>
<keyword evidence="2" id="KW-1185">Reference proteome</keyword>
<evidence type="ECO:0008006" key="3">
    <source>
        <dbReference type="Google" id="ProtNLM"/>
    </source>
</evidence>
<protein>
    <recommendedName>
        <fullName evidence="3">HNH endonuclease</fullName>
    </recommendedName>
</protein>
<reference evidence="2" key="1">
    <citation type="journal article" date="2019" name="Int. J. Syst. Evol. Microbiol.">
        <title>The Global Catalogue of Microorganisms (GCM) 10K type strain sequencing project: providing services to taxonomists for standard genome sequencing and annotation.</title>
        <authorList>
            <consortium name="The Broad Institute Genomics Platform"/>
            <consortium name="The Broad Institute Genome Sequencing Center for Infectious Disease"/>
            <person name="Wu L."/>
            <person name="Ma J."/>
        </authorList>
    </citation>
    <scope>NUCLEOTIDE SEQUENCE [LARGE SCALE GENOMIC DNA]</scope>
    <source>
        <strain evidence="2">CCUG 70865</strain>
    </source>
</reference>
<evidence type="ECO:0000313" key="2">
    <source>
        <dbReference type="Proteomes" id="UP001597138"/>
    </source>
</evidence>
<gene>
    <name evidence="1" type="ORF">ACFSC2_18300</name>
</gene>
<proteinExistence type="predicted"/>
<comment type="caution">
    <text evidence="1">The sequence shown here is derived from an EMBL/GenBank/DDBJ whole genome shotgun (WGS) entry which is preliminary data.</text>
</comment>